<feature type="transmembrane region" description="Helical" evidence="8">
    <location>
        <begin position="330"/>
        <end position="347"/>
    </location>
</feature>
<evidence type="ECO:0000256" key="2">
    <source>
        <dbReference type="ARBA" id="ARBA00022475"/>
    </source>
</evidence>
<dbReference type="STRING" id="1798709.A2538_00735"/>
<organism evidence="10 11">
    <name type="scientific">Candidatus Magasanikbacteria bacterium RIFOXYD2_FULL_41_14</name>
    <dbReference type="NCBI Taxonomy" id="1798709"/>
    <lineage>
        <taxon>Bacteria</taxon>
        <taxon>Candidatus Magasanikiibacteriota</taxon>
    </lineage>
</organism>
<evidence type="ECO:0000256" key="4">
    <source>
        <dbReference type="ARBA" id="ARBA00022679"/>
    </source>
</evidence>
<dbReference type="Proteomes" id="UP000178254">
    <property type="component" value="Unassembled WGS sequence"/>
</dbReference>
<dbReference type="GO" id="GO:0005886">
    <property type="term" value="C:plasma membrane"/>
    <property type="evidence" value="ECO:0007669"/>
    <property type="project" value="UniProtKB-SubCell"/>
</dbReference>
<feature type="domain" description="Glycosyltransferase RgtA/B/C/D-like" evidence="9">
    <location>
        <begin position="69"/>
        <end position="224"/>
    </location>
</feature>
<evidence type="ECO:0000256" key="6">
    <source>
        <dbReference type="ARBA" id="ARBA00022989"/>
    </source>
</evidence>
<dbReference type="PANTHER" id="PTHR33908">
    <property type="entry name" value="MANNOSYLTRANSFERASE YKCB-RELATED"/>
    <property type="match status" value="1"/>
</dbReference>
<evidence type="ECO:0000256" key="5">
    <source>
        <dbReference type="ARBA" id="ARBA00022692"/>
    </source>
</evidence>
<evidence type="ECO:0000313" key="10">
    <source>
        <dbReference type="EMBL" id="OGH94321.1"/>
    </source>
</evidence>
<keyword evidence="5 8" id="KW-0812">Transmembrane</keyword>
<dbReference type="InterPro" id="IPR050297">
    <property type="entry name" value="LipidA_mod_glycosyltrf_83"/>
</dbReference>
<evidence type="ECO:0000256" key="3">
    <source>
        <dbReference type="ARBA" id="ARBA00022676"/>
    </source>
</evidence>
<sequence length="518" mass="60524">MKNLIEIKKNMMAWLKQHYQFLLIFILADILRAQVLITRGDFWFDEMYSQHFSALPWGELWKYAVIETNPPLYTIFLHFWQMLVGSEELMLRLPSLVFSLLTIVLVYQLGQLLFNKRAGLVASLLIALSGLNVFYATENRIYSLFTLLATTSFYLFYQIFYNQKTAKKKYITFGIIQALLVFSHLTALSIPLLQFLFIYFSDKRPAIKLWLKSQIPAFIIYLPWIIPSALNKLFHAGSASGWFFNMHIPVNPLTVLTGLLLYWPNDDWGMYYVTANTIALFLMLGISIYLYHTLKNETLPKQKTIIFYLLGWIAIPIIVFAPLNLGALRMFAYVLPAFALILGYLFSKIKDWRMSASTIIIMIAILLPSLTPMLTARFIDWQKIFQPINKTHPDEKTIMVMPFFSSLQMNHYYKGDIPIIGIYPHEDGYSDDERVARYNWQKINTTDEELDQWIKKNTANKKIIFYTTLFPESMPLDWFKNNGWTIFNTYKLPPSTNKFQLYELHAPADNSTNTVKIR</sequence>
<evidence type="ECO:0000256" key="1">
    <source>
        <dbReference type="ARBA" id="ARBA00004651"/>
    </source>
</evidence>
<evidence type="ECO:0000259" key="9">
    <source>
        <dbReference type="Pfam" id="PF13231"/>
    </source>
</evidence>
<evidence type="ECO:0000256" key="7">
    <source>
        <dbReference type="ARBA" id="ARBA00023136"/>
    </source>
</evidence>
<dbReference type="AlphaFoldDB" id="A0A1F6PDT7"/>
<evidence type="ECO:0000313" key="11">
    <source>
        <dbReference type="Proteomes" id="UP000178254"/>
    </source>
</evidence>
<feature type="transmembrane region" description="Helical" evidence="8">
    <location>
        <begin position="173"/>
        <end position="201"/>
    </location>
</feature>
<name>A0A1F6PDT7_9BACT</name>
<dbReference type="GO" id="GO:0009103">
    <property type="term" value="P:lipopolysaccharide biosynthetic process"/>
    <property type="evidence" value="ECO:0007669"/>
    <property type="project" value="UniProtKB-ARBA"/>
</dbReference>
<accession>A0A1F6PDT7</accession>
<feature type="transmembrane region" description="Helical" evidence="8">
    <location>
        <begin position="141"/>
        <end position="161"/>
    </location>
</feature>
<dbReference type="GO" id="GO:0016763">
    <property type="term" value="F:pentosyltransferase activity"/>
    <property type="evidence" value="ECO:0007669"/>
    <property type="project" value="TreeGrafter"/>
</dbReference>
<dbReference type="Pfam" id="PF13231">
    <property type="entry name" value="PMT_2"/>
    <property type="match status" value="1"/>
</dbReference>
<keyword evidence="4" id="KW-0808">Transferase</keyword>
<gene>
    <name evidence="10" type="ORF">A2538_00735</name>
</gene>
<dbReference type="InterPro" id="IPR038731">
    <property type="entry name" value="RgtA/B/C-like"/>
</dbReference>
<keyword evidence="6 8" id="KW-1133">Transmembrane helix</keyword>
<feature type="transmembrane region" description="Helical" evidence="8">
    <location>
        <begin position="359"/>
        <end position="379"/>
    </location>
</feature>
<feature type="transmembrane region" description="Helical" evidence="8">
    <location>
        <begin position="242"/>
        <end position="263"/>
    </location>
</feature>
<evidence type="ECO:0000256" key="8">
    <source>
        <dbReference type="SAM" id="Phobius"/>
    </source>
</evidence>
<proteinExistence type="predicted"/>
<feature type="transmembrane region" description="Helical" evidence="8">
    <location>
        <begin position="89"/>
        <end position="107"/>
    </location>
</feature>
<feature type="transmembrane region" description="Helical" evidence="8">
    <location>
        <begin position="213"/>
        <end position="230"/>
    </location>
</feature>
<comment type="caution">
    <text evidence="10">The sequence shown here is derived from an EMBL/GenBank/DDBJ whole genome shotgun (WGS) entry which is preliminary data.</text>
</comment>
<keyword evidence="2" id="KW-1003">Cell membrane</keyword>
<dbReference type="EMBL" id="MFRE01000009">
    <property type="protein sequence ID" value="OGH94321.1"/>
    <property type="molecule type" value="Genomic_DNA"/>
</dbReference>
<reference evidence="10 11" key="1">
    <citation type="journal article" date="2016" name="Nat. Commun.">
        <title>Thousands of microbial genomes shed light on interconnected biogeochemical processes in an aquifer system.</title>
        <authorList>
            <person name="Anantharaman K."/>
            <person name="Brown C.T."/>
            <person name="Hug L.A."/>
            <person name="Sharon I."/>
            <person name="Castelle C.J."/>
            <person name="Probst A.J."/>
            <person name="Thomas B.C."/>
            <person name="Singh A."/>
            <person name="Wilkins M.J."/>
            <person name="Karaoz U."/>
            <person name="Brodie E.L."/>
            <person name="Williams K.H."/>
            <person name="Hubbard S.S."/>
            <person name="Banfield J.F."/>
        </authorList>
    </citation>
    <scope>NUCLEOTIDE SEQUENCE [LARGE SCALE GENOMIC DNA]</scope>
</reference>
<feature type="transmembrane region" description="Helical" evidence="8">
    <location>
        <begin position="304"/>
        <end position="324"/>
    </location>
</feature>
<keyword evidence="3" id="KW-0328">Glycosyltransferase</keyword>
<comment type="subcellular location">
    <subcellularLocation>
        <location evidence="1">Cell membrane</location>
        <topology evidence="1">Multi-pass membrane protein</topology>
    </subcellularLocation>
</comment>
<protein>
    <recommendedName>
        <fullName evidence="9">Glycosyltransferase RgtA/B/C/D-like domain-containing protein</fullName>
    </recommendedName>
</protein>
<keyword evidence="7 8" id="KW-0472">Membrane</keyword>
<dbReference type="PANTHER" id="PTHR33908:SF11">
    <property type="entry name" value="MEMBRANE PROTEIN"/>
    <property type="match status" value="1"/>
</dbReference>
<feature type="transmembrane region" description="Helical" evidence="8">
    <location>
        <begin position="269"/>
        <end position="292"/>
    </location>
</feature>
<feature type="transmembrane region" description="Helical" evidence="8">
    <location>
        <begin position="119"/>
        <end position="135"/>
    </location>
</feature>